<dbReference type="PANTHER" id="PTHR22997">
    <property type="entry name" value="PIH1 DOMAIN-CONTAINING PROTEIN 1"/>
    <property type="match status" value="1"/>
</dbReference>
<sequence length="507" mass="55540">MNYGIIDNRRPAPRGASSVNGLLADPRMREIAKQMGLEPKDFGGEAQALWNTLNDLSTSDPKRYESFINEQLQDGPPSTVSNQAMNAAAPPRFFTPDAGFVVKCSMYHSVKCQQKETKLFLNICAHKLIDAPKNPNSGQEVPPDTRAVPNTNSLQVPLVVGKLRELTDFSGALCCAVDVVVNPWVLRRSEWDANFKREVMKLAVQWVQEDARVRLVTPTGKFIKALYKGGVAVGNEIITSKFRIEDADPAKQRMESPADLLKQINLDEAQKHEVTRELAITPSKETNTGQMPEVLLSAPSSGHAQQPPPAPVQALEAKSQKKKALIEELPSRSSKQKATHGAAQSTNTNTTAKSASNSTLKTTAQKQKKGGGTVKRGFLNSTKAQLYPKGSNEGRPSSSYVNLLSRSKIVDLGEMERQRKTQQDERKQVMELLKPTEETKAKQPRSASSAEEIDHGDHIFEQLCEQADPDLKPTAQQDASSSISNATMSGAQLFGEGFEELAKLLTP</sequence>
<organism evidence="4 5">
    <name type="scientific">Phytophthora pseudosyringae</name>
    <dbReference type="NCBI Taxonomy" id="221518"/>
    <lineage>
        <taxon>Eukaryota</taxon>
        <taxon>Sar</taxon>
        <taxon>Stramenopiles</taxon>
        <taxon>Oomycota</taxon>
        <taxon>Peronosporomycetes</taxon>
        <taxon>Peronosporales</taxon>
        <taxon>Peronosporaceae</taxon>
        <taxon>Phytophthora</taxon>
    </lineage>
</organism>
<feature type="compositionally biased region" description="Basic and acidic residues" evidence="2">
    <location>
        <begin position="412"/>
        <end position="441"/>
    </location>
</feature>
<feature type="region of interest" description="Disordered" evidence="2">
    <location>
        <begin position="412"/>
        <end position="484"/>
    </location>
</feature>
<feature type="domain" description="PIH1 N-terminal" evidence="3">
    <location>
        <begin position="92"/>
        <end position="231"/>
    </location>
</feature>
<accession>A0A8T1WJI5</accession>
<evidence type="ECO:0000259" key="3">
    <source>
        <dbReference type="Pfam" id="PF08190"/>
    </source>
</evidence>
<comment type="similarity">
    <text evidence="1">Belongs to the PIH1 family.</text>
</comment>
<feature type="compositionally biased region" description="Low complexity" evidence="2">
    <location>
        <begin position="342"/>
        <end position="365"/>
    </location>
</feature>
<evidence type="ECO:0000256" key="1">
    <source>
        <dbReference type="ARBA" id="ARBA00008511"/>
    </source>
</evidence>
<evidence type="ECO:0000313" key="5">
    <source>
        <dbReference type="Proteomes" id="UP000694044"/>
    </source>
</evidence>
<dbReference type="Pfam" id="PF08190">
    <property type="entry name" value="PIH1"/>
    <property type="match status" value="1"/>
</dbReference>
<dbReference type="OrthoDB" id="545063at2759"/>
<evidence type="ECO:0000313" key="4">
    <source>
        <dbReference type="EMBL" id="KAG7393361.1"/>
    </source>
</evidence>
<feature type="region of interest" description="Disordered" evidence="2">
    <location>
        <begin position="1"/>
        <end position="20"/>
    </location>
</feature>
<dbReference type="EMBL" id="JAGDFM010000004">
    <property type="protein sequence ID" value="KAG7393361.1"/>
    <property type="molecule type" value="Genomic_DNA"/>
</dbReference>
<name>A0A8T1WJI5_9STRA</name>
<dbReference type="GO" id="GO:0005737">
    <property type="term" value="C:cytoplasm"/>
    <property type="evidence" value="ECO:0007669"/>
    <property type="project" value="TreeGrafter"/>
</dbReference>
<gene>
    <name evidence="4" type="ORF">PHYPSEUDO_009565</name>
</gene>
<proteinExistence type="inferred from homology"/>
<dbReference type="PANTHER" id="PTHR22997:SF0">
    <property type="entry name" value="PIH1 DOMAIN-CONTAINING PROTEIN 1"/>
    <property type="match status" value="1"/>
</dbReference>
<feature type="region of interest" description="Disordered" evidence="2">
    <location>
        <begin position="282"/>
        <end position="400"/>
    </location>
</feature>
<dbReference type="AlphaFoldDB" id="A0A8T1WJI5"/>
<dbReference type="InterPro" id="IPR012981">
    <property type="entry name" value="PIH1_N"/>
</dbReference>
<dbReference type="InterPro" id="IPR050734">
    <property type="entry name" value="PIH1/Kintoun_subfamily"/>
</dbReference>
<feature type="compositionally biased region" description="Polar residues" evidence="2">
    <location>
        <begin position="474"/>
        <end position="484"/>
    </location>
</feature>
<protein>
    <recommendedName>
        <fullName evidence="3">PIH1 N-terminal domain-containing protein</fullName>
    </recommendedName>
</protein>
<dbReference type="Proteomes" id="UP000694044">
    <property type="component" value="Unassembled WGS sequence"/>
</dbReference>
<comment type="caution">
    <text evidence="4">The sequence shown here is derived from an EMBL/GenBank/DDBJ whole genome shotgun (WGS) entry which is preliminary data.</text>
</comment>
<keyword evidence="5" id="KW-1185">Reference proteome</keyword>
<evidence type="ECO:0000256" key="2">
    <source>
        <dbReference type="SAM" id="MobiDB-lite"/>
    </source>
</evidence>
<reference evidence="4" key="1">
    <citation type="submission" date="2021-02" db="EMBL/GenBank/DDBJ databases">
        <authorList>
            <person name="Palmer J.M."/>
        </authorList>
    </citation>
    <scope>NUCLEOTIDE SEQUENCE</scope>
    <source>
        <strain evidence="4">SCRP734</strain>
    </source>
</reference>